<dbReference type="InterPro" id="IPR049492">
    <property type="entry name" value="BD-FAE-like_dom"/>
</dbReference>
<dbReference type="Gene3D" id="3.40.50.1820">
    <property type="entry name" value="alpha/beta hydrolase"/>
    <property type="match status" value="1"/>
</dbReference>
<keyword evidence="5" id="KW-1185">Reference proteome</keyword>
<evidence type="ECO:0000313" key="5">
    <source>
        <dbReference type="Proteomes" id="UP000318437"/>
    </source>
</evidence>
<keyword evidence="2" id="KW-0732">Signal</keyword>
<dbReference type="PROSITE" id="PS00122">
    <property type="entry name" value="CARBOXYLESTERASE_B_1"/>
    <property type="match status" value="1"/>
</dbReference>
<evidence type="ECO:0000256" key="1">
    <source>
        <dbReference type="ARBA" id="ARBA00022801"/>
    </source>
</evidence>
<evidence type="ECO:0000256" key="2">
    <source>
        <dbReference type="SAM" id="SignalP"/>
    </source>
</evidence>
<dbReference type="PANTHER" id="PTHR48081">
    <property type="entry name" value="AB HYDROLASE SUPERFAMILY PROTEIN C4A8.06C"/>
    <property type="match status" value="1"/>
</dbReference>
<dbReference type="PANTHER" id="PTHR48081:SF9">
    <property type="entry name" value="CARBOXYLESTERASE"/>
    <property type="match status" value="1"/>
</dbReference>
<dbReference type="InterPro" id="IPR050300">
    <property type="entry name" value="GDXG_lipolytic_enzyme"/>
</dbReference>
<evidence type="ECO:0000313" key="4">
    <source>
        <dbReference type="EMBL" id="TWU27523.1"/>
    </source>
</evidence>
<name>A0A5C6CRI1_9BACT</name>
<comment type="caution">
    <text evidence="4">The sequence shown here is derived from an EMBL/GenBank/DDBJ whole genome shotgun (WGS) entry which is preliminary data.</text>
</comment>
<feature type="chain" id="PRO_5022763328" evidence="2">
    <location>
        <begin position="23"/>
        <end position="276"/>
    </location>
</feature>
<gene>
    <name evidence="4" type="primary">nlhH_2</name>
    <name evidence="4" type="ORF">Pla144_22970</name>
</gene>
<dbReference type="RefSeq" id="WP_146450717.1">
    <property type="nucleotide sequence ID" value="NZ_SJPS01000003.1"/>
</dbReference>
<dbReference type="OrthoDB" id="9806180at2"/>
<feature type="signal peptide" evidence="2">
    <location>
        <begin position="1"/>
        <end position="22"/>
    </location>
</feature>
<dbReference type="InterPro" id="IPR019826">
    <property type="entry name" value="Carboxylesterase_B_AS"/>
</dbReference>
<dbReference type="GO" id="GO:0106435">
    <property type="term" value="F:carboxylesterase activity"/>
    <property type="evidence" value="ECO:0007669"/>
    <property type="project" value="UniProtKB-EC"/>
</dbReference>
<reference evidence="4 5" key="1">
    <citation type="submission" date="2019-02" db="EMBL/GenBank/DDBJ databases">
        <title>Deep-cultivation of Planctomycetes and their phenomic and genomic characterization uncovers novel biology.</title>
        <authorList>
            <person name="Wiegand S."/>
            <person name="Jogler M."/>
            <person name="Boedeker C."/>
            <person name="Pinto D."/>
            <person name="Vollmers J."/>
            <person name="Rivas-Marin E."/>
            <person name="Kohn T."/>
            <person name="Peeters S.H."/>
            <person name="Heuer A."/>
            <person name="Rast P."/>
            <person name="Oberbeckmann S."/>
            <person name="Bunk B."/>
            <person name="Jeske O."/>
            <person name="Meyerdierks A."/>
            <person name="Storesund J.E."/>
            <person name="Kallscheuer N."/>
            <person name="Luecker S."/>
            <person name="Lage O.M."/>
            <person name="Pohl T."/>
            <person name="Merkel B.J."/>
            <person name="Hornburger P."/>
            <person name="Mueller R.-W."/>
            <person name="Bruemmer F."/>
            <person name="Labrenz M."/>
            <person name="Spormann A.M."/>
            <person name="Op Den Camp H."/>
            <person name="Overmann J."/>
            <person name="Amann R."/>
            <person name="Jetten M.S.M."/>
            <person name="Mascher T."/>
            <person name="Medema M.H."/>
            <person name="Devos D.P."/>
            <person name="Kaster A.-K."/>
            <person name="Ovreas L."/>
            <person name="Rohde M."/>
            <person name="Galperin M.Y."/>
            <person name="Jogler C."/>
        </authorList>
    </citation>
    <scope>NUCLEOTIDE SEQUENCE [LARGE SCALE GENOMIC DNA]</scope>
    <source>
        <strain evidence="4 5">Pla144</strain>
    </source>
</reference>
<proteinExistence type="predicted"/>
<dbReference type="SUPFAM" id="SSF53474">
    <property type="entry name" value="alpha/beta-Hydrolases"/>
    <property type="match status" value="1"/>
</dbReference>
<feature type="domain" description="BD-FAE-like" evidence="3">
    <location>
        <begin position="56"/>
        <end position="156"/>
    </location>
</feature>
<accession>A0A5C6CRI1</accession>
<dbReference type="Proteomes" id="UP000318437">
    <property type="component" value="Unassembled WGS sequence"/>
</dbReference>
<dbReference type="EMBL" id="SJPS01000003">
    <property type="protein sequence ID" value="TWU27523.1"/>
    <property type="molecule type" value="Genomic_DNA"/>
</dbReference>
<sequence precursor="true">MKSLKQLLTVWVLICGAHVSFAQDTADLKATYHTKADIPYRTGEDLSKYSSERCLLDVYYPDKAGFSTIVWFHGGGLTGGERFVPPELKSQGVGVVAVNYRLHPKVKSPAYVEDAAASVAWVFENIEEFGGDPTKIFVSGHSAGGYLTSMIGLDKRWLAKHNIDANKIAGLIPCSGHAITHLTVRAERGIDEKQPVVDQMAPLFHVRSDAPPILFLTGDRDLEMLGRYEENAYMWRMMKVVGHPDVELHELQGYDHGEMALPAHPLLLRFVRKHSN</sequence>
<organism evidence="4 5">
    <name type="scientific">Bythopirellula polymerisocia</name>
    <dbReference type="NCBI Taxonomy" id="2528003"/>
    <lineage>
        <taxon>Bacteria</taxon>
        <taxon>Pseudomonadati</taxon>
        <taxon>Planctomycetota</taxon>
        <taxon>Planctomycetia</taxon>
        <taxon>Pirellulales</taxon>
        <taxon>Lacipirellulaceae</taxon>
        <taxon>Bythopirellula</taxon>
    </lineage>
</organism>
<dbReference type="InterPro" id="IPR029058">
    <property type="entry name" value="AB_hydrolase_fold"/>
</dbReference>
<dbReference type="EC" id="3.1.1.1" evidence="4"/>
<dbReference type="Pfam" id="PF20434">
    <property type="entry name" value="BD-FAE"/>
    <property type="match status" value="1"/>
</dbReference>
<protein>
    <submittedName>
        <fullName evidence="4">Carboxylesterase NlhH</fullName>
        <ecNumber evidence="4">3.1.1.1</ecNumber>
    </submittedName>
</protein>
<keyword evidence="1 4" id="KW-0378">Hydrolase</keyword>
<evidence type="ECO:0000259" key="3">
    <source>
        <dbReference type="Pfam" id="PF20434"/>
    </source>
</evidence>
<dbReference type="AlphaFoldDB" id="A0A5C6CRI1"/>